<feature type="repeat" description="ANK" evidence="3">
    <location>
        <begin position="185"/>
        <end position="217"/>
    </location>
</feature>
<dbReference type="InterPro" id="IPR036770">
    <property type="entry name" value="Ankyrin_rpt-contain_sf"/>
</dbReference>
<evidence type="ECO:0000256" key="2">
    <source>
        <dbReference type="ARBA" id="ARBA00023043"/>
    </source>
</evidence>
<dbReference type="PROSITE" id="PS50088">
    <property type="entry name" value="ANK_REPEAT"/>
    <property type="match status" value="3"/>
</dbReference>
<dbReference type="InterPro" id="IPR002110">
    <property type="entry name" value="Ankyrin_rpt"/>
</dbReference>
<feature type="compositionally biased region" description="Low complexity" evidence="5">
    <location>
        <begin position="1"/>
        <end position="25"/>
    </location>
</feature>
<dbReference type="PRINTS" id="PR01415">
    <property type="entry name" value="ANKYRIN"/>
</dbReference>
<accession>A0ABN9X6N8</accession>
<feature type="region of interest" description="Disordered" evidence="5">
    <location>
        <begin position="1"/>
        <end position="59"/>
    </location>
</feature>
<dbReference type="EMBL" id="CAUYUJ010019743">
    <property type="protein sequence ID" value="CAK0893386.1"/>
    <property type="molecule type" value="Genomic_DNA"/>
</dbReference>
<evidence type="ECO:0000313" key="7">
    <source>
        <dbReference type="Proteomes" id="UP001189429"/>
    </source>
</evidence>
<keyword evidence="4" id="KW-0175">Coiled coil</keyword>
<protein>
    <submittedName>
        <fullName evidence="6">Uncharacterized protein</fullName>
    </submittedName>
</protein>
<organism evidence="6 7">
    <name type="scientific">Prorocentrum cordatum</name>
    <dbReference type="NCBI Taxonomy" id="2364126"/>
    <lineage>
        <taxon>Eukaryota</taxon>
        <taxon>Sar</taxon>
        <taxon>Alveolata</taxon>
        <taxon>Dinophyceae</taxon>
        <taxon>Prorocentrales</taxon>
        <taxon>Prorocentraceae</taxon>
        <taxon>Prorocentrum</taxon>
    </lineage>
</organism>
<dbReference type="SUPFAM" id="SSF48403">
    <property type="entry name" value="Ankyrin repeat"/>
    <property type="match status" value="1"/>
</dbReference>
<keyword evidence="2 3" id="KW-0040">ANK repeat</keyword>
<evidence type="ECO:0000256" key="4">
    <source>
        <dbReference type="SAM" id="Coils"/>
    </source>
</evidence>
<proteinExistence type="predicted"/>
<keyword evidence="7" id="KW-1185">Reference proteome</keyword>
<feature type="compositionally biased region" description="Low complexity" evidence="5">
    <location>
        <begin position="35"/>
        <end position="55"/>
    </location>
</feature>
<dbReference type="Gene3D" id="1.25.40.20">
    <property type="entry name" value="Ankyrin repeat-containing domain"/>
    <property type="match status" value="2"/>
</dbReference>
<evidence type="ECO:0000313" key="6">
    <source>
        <dbReference type="EMBL" id="CAK0893386.1"/>
    </source>
</evidence>
<dbReference type="SMART" id="SM00248">
    <property type="entry name" value="ANK"/>
    <property type="match status" value="3"/>
</dbReference>
<keyword evidence="1" id="KW-0677">Repeat</keyword>
<name>A0ABN9X6N8_9DINO</name>
<gene>
    <name evidence="6" type="ORF">PCOR1329_LOCUS72742</name>
</gene>
<feature type="coiled-coil region" evidence="4">
    <location>
        <begin position="107"/>
        <end position="145"/>
    </location>
</feature>
<feature type="repeat" description="ANK" evidence="3">
    <location>
        <begin position="304"/>
        <end position="336"/>
    </location>
</feature>
<dbReference type="Proteomes" id="UP001189429">
    <property type="component" value="Unassembled WGS sequence"/>
</dbReference>
<dbReference type="Pfam" id="PF00023">
    <property type="entry name" value="Ank"/>
    <property type="match status" value="1"/>
</dbReference>
<evidence type="ECO:0000256" key="5">
    <source>
        <dbReference type="SAM" id="MobiDB-lite"/>
    </source>
</evidence>
<feature type="repeat" description="ANK" evidence="3">
    <location>
        <begin position="337"/>
        <end position="369"/>
    </location>
</feature>
<comment type="caution">
    <text evidence="6">The sequence shown here is derived from an EMBL/GenBank/DDBJ whole genome shotgun (WGS) entry which is preliminary data.</text>
</comment>
<evidence type="ECO:0000256" key="3">
    <source>
        <dbReference type="PROSITE-ProRule" id="PRU00023"/>
    </source>
</evidence>
<dbReference type="Pfam" id="PF12796">
    <property type="entry name" value="Ank_2"/>
    <property type="match status" value="1"/>
</dbReference>
<evidence type="ECO:0000256" key="1">
    <source>
        <dbReference type="ARBA" id="ARBA00022737"/>
    </source>
</evidence>
<reference evidence="6" key="1">
    <citation type="submission" date="2023-10" db="EMBL/GenBank/DDBJ databases">
        <authorList>
            <person name="Chen Y."/>
            <person name="Shah S."/>
            <person name="Dougan E. K."/>
            <person name="Thang M."/>
            <person name="Chan C."/>
        </authorList>
    </citation>
    <scope>NUCLEOTIDE SEQUENCE [LARGE SCALE GENOMIC DNA]</scope>
</reference>
<dbReference type="PROSITE" id="PS50297">
    <property type="entry name" value="ANK_REP_REGION"/>
    <property type="match status" value="1"/>
</dbReference>
<sequence>MAPKATKAKAASKAASAKAAPAAAKAKAKAKEGPRSPAAGSAAAAVRQSRSGAAVADDDPKVAKAERMLRLCLEETEIARVDGRVLDIAVSEARVTDGVDGKLVALAEARLEEVRAFEAELKKAADELRTRKDAAIEQHNAENEAFADAYEARQQLKKEIEALFDAVGDGDLGKSHSHPNARNKQGRTPLWRAAYNGHEEVVQLLLEHGGDPAMESNDGEPPGKHGTAATKALINGCDKDTAAKQREKLSELQRLEHPWPRLLLNACSAGDLNAANKIIGAISTGRADGSSAAALLRSVLEFEDMVDAMWMACTKGHLEVCKALMEAGADVDSSSKTGLTCLMIACRKGHTDILKELLARSAKTYLRSAQGRLASDYAREYGDGHALHDLVVAHCRRHEDWSTLEEEARQSSGNKASGAEAVEDVIERRRNVGASDAATSALRALPVEELREGSDRYKDLLEQRALADVLGYG</sequence>
<dbReference type="PANTHER" id="PTHR24171">
    <property type="entry name" value="ANKYRIN REPEAT DOMAIN-CONTAINING PROTEIN 39-RELATED"/>
    <property type="match status" value="1"/>
</dbReference>